<protein>
    <submittedName>
        <fullName evidence="2">Uncharacterized protein</fullName>
    </submittedName>
</protein>
<sequence length="649" mass="72791">MAEKIKWFFETTKNTFSGANDPIHETFRANPYYSLVRESIQNSLDVCLDHSKPVEVRFEIISINQAEHPELFSLREHIESCLEFHKDNKQARDLYTGMLKYLNENNSIKILKVGDYNTKGMHYDPYNYQCPFTSFMGEGISSKSSGSGGSFGFGKGAYYVPSELRTILVSTMIEGDQVFFQGRTRLASHKIGDEIKGKDGVFKIEESGPITDVNDIGVMFRRKERGTDVFILGMRNDPNSGREMVKSVLNNFWLAIHENRLDVVIKTDDVNVHFDETNLEEIMNEYFPEENEYGSISELDQWNPKAYYKAVKYAGLSDDFILFDKDELPVIGPVRFYVYRNEGLQNRTSYMRKPAMTVYKTTRNILSGYAAVFICDNEEGNEILRQMENAAHNEWKPENVRFVASEEMHKYKEAYNQINKYVTEKLKSISGVGNSSKMEVIGLADFLSIPEELLDEEEAVPGMAESTRDGISSENKSLEETALITSINTKIKVKAYSSTTSSVADSAEKGSGEEIVFVGGGESNEESNPNPQPSEKRGNQLENGAFSEIGKGKTPISVRFRPAATKDEKGIVHNLIIQADQAHSGVVLDLKSGSDNGDDLPLAIIEADQGKYYGSSISGLSLAKGKNIIKVRFDDGIKHTLKLSAYEAK</sequence>
<accession>A0ABS9BQE4</accession>
<evidence type="ECO:0000256" key="1">
    <source>
        <dbReference type="SAM" id="MobiDB-lite"/>
    </source>
</evidence>
<organism evidence="2 3">
    <name type="scientific">Mariniradius sediminis</name>
    <dbReference type="NCBI Taxonomy" id="2909237"/>
    <lineage>
        <taxon>Bacteria</taxon>
        <taxon>Pseudomonadati</taxon>
        <taxon>Bacteroidota</taxon>
        <taxon>Cytophagia</taxon>
        <taxon>Cytophagales</taxon>
        <taxon>Cyclobacteriaceae</taxon>
        <taxon>Mariniradius</taxon>
    </lineage>
</organism>
<name>A0ABS9BQE4_9BACT</name>
<proteinExistence type="predicted"/>
<gene>
    <name evidence="2" type="ORF">L0U89_00835</name>
</gene>
<comment type="caution">
    <text evidence="2">The sequence shown here is derived from an EMBL/GenBank/DDBJ whole genome shotgun (WGS) entry which is preliminary data.</text>
</comment>
<evidence type="ECO:0000313" key="2">
    <source>
        <dbReference type="EMBL" id="MCF1749599.1"/>
    </source>
</evidence>
<dbReference type="EMBL" id="JAKEVZ010000001">
    <property type="protein sequence ID" value="MCF1749599.1"/>
    <property type="molecule type" value="Genomic_DNA"/>
</dbReference>
<reference evidence="2 3" key="1">
    <citation type="submission" date="2022-01" db="EMBL/GenBank/DDBJ databases">
        <title>Mariniradius saccharolyticus sp. nov., isolated from sediment of a river.</title>
        <authorList>
            <person name="Liu H."/>
        </authorList>
    </citation>
    <scope>NUCLEOTIDE SEQUENCE [LARGE SCALE GENOMIC DNA]</scope>
    <source>
        <strain evidence="2 3">RY-2</strain>
    </source>
</reference>
<feature type="region of interest" description="Disordered" evidence="1">
    <location>
        <begin position="518"/>
        <end position="540"/>
    </location>
</feature>
<dbReference type="RefSeq" id="WP_234859786.1">
    <property type="nucleotide sequence ID" value="NZ_JAKEVZ010000001.1"/>
</dbReference>
<evidence type="ECO:0000313" key="3">
    <source>
        <dbReference type="Proteomes" id="UP001201449"/>
    </source>
</evidence>
<dbReference type="Proteomes" id="UP001201449">
    <property type="component" value="Unassembled WGS sequence"/>
</dbReference>
<keyword evidence="3" id="KW-1185">Reference proteome</keyword>